<feature type="transmembrane region" description="Helical" evidence="1">
    <location>
        <begin position="52"/>
        <end position="70"/>
    </location>
</feature>
<keyword evidence="1" id="KW-0472">Membrane</keyword>
<keyword evidence="1" id="KW-1133">Transmembrane helix</keyword>
<dbReference type="Proteomes" id="UP000274822">
    <property type="component" value="Unassembled WGS sequence"/>
</dbReference>
<evidence type="ECO:0000256" key="1">
    <source>
        <dbReference type="SAM" id="Phobius"/>
    </source>
</evidence>
<keyword evidence="1" id="KW-0812">Transmembrane</keyword>
<gene>
    <name evidence="2" type="ORF">BC938DRAFT_476301</name>
</gene>
<protein>
    <submittedName>
        <fullName evidence="2">Uncharacterized protein</fullName>
    </submittedName>
</protein>
<feature type="non-terminal residue" evidence="2">
    <location>
        <position position="1"/>
    </location>
</feature>
<accession>A0A433PIL1</accession>
<organism evidence="2 3">
    <name type="scientific">Jimgerdemannia flammicorona</name>
    <dbReference type="NCBI Taxonomy" id="994334"/>
    <lineage>
        <taxon>Eukaryota</taxon>
        <taxon>Fungi</taxon>
        <taxon>Fungi incertae sedis</taxon>
        <taxon>Mucoromycota</taxon>
        <taxon>Mucoromycotina</taxon>
        <taxon>Endogonomycetes</taxon>
        <taxon>Endogonales</taxon>
        <taxon>Endogonaceae</taxon>
        <taxon>Jimgerdemannia</taxon>
    </lineage>
</organism>
<sequence>GAAVTRWYDIDATASKDEKDDLSRLIALADKLIKELETLLKRFKAPIMRYPLLRPYIIITFCLMGCAMGCRQSQEPNAVF</sequence>
<evidence type="ECO:0000313" key="3">
    <source>
        <dbReference type="Proteomes" id="UP000274822"/>
    </source>
</evidence>
<comment type="caution">
    <text evidence="2">The sequence shown here is derived from an EMBL/GenBank/DDBJ whole genome shotgun (WGS) entry which is preliminary data.</text>
</comment>
<proteinExistence type="predicted"/>
<dbReference type="EMBL" id="RBNJ01023240">
    <property type="protein sequence ID" value="RUS17300.1"/>
    <property type="molecule type" value="Genomic_DNA"/>
</dbReference>
<dbReference type="AlphaFoldDB" id="A0A433PIL1"/>
<name>A0A433PIL1_9FUNG</name>
<keyword evidence="3" id="KW-1185">Reference proteome</keyword>
<evidence type="ECO:0000313" key="2">
    <source>
        <dbReference type="EMBL" id="RUS17300.1"/>
    </source>
</evidence>
<reference evidence="2 3" key="1">
    <citation type="journal article" date="2018" name="New Phytol.">
        <title>Phylogenomics of Endogonaceae and evolution of mycorrhizas within Mucoromycota.</title>
        <authorList>
            <person name="Chang Y."/>
            <person name="Desiro A."/>
            <person name="Na H."/>
            <person name="Sandor L."/>
            <person name="Lipzen A."/>
            <person name="Clum A."/>
            <person name="Barry K."/>
            <person name="Grigoriev I.V."/>
            <person name="Martin F.M."/>
            <person name="Stajich J.E."/>
            <person name="Smith M.E."/>
            <person name="Bonito G."/>
            <person name="Spatafora J.W."/>
        </authorList>
    </citation>
    <scope>NUCLEOTIDE SEQUENCE [LARGE SCALE GENOMIC DNA]</scope>
    <source>
        <strain evidence="2 3">AD002</strain>
    </source>
</reference>